<evidence type="ECO:0000256" key="1">
    <source>
        <dbReference type="SAM" id="MobiDB-lite"/>
    </source>
</evidence>
<keyword evidence="4" id="KW-1185">Reference proteome</keyword>
<organism evidence="3 4">
    <name type="scientific">Coilia grayii</name>
    <name type="common">Gray's grenadier anchovy</name>
    <dbReference type="NCBI Taxonomy" id="363190"/>
    <lineage>
        <taxon>Eukaryota</taxon>
        <taxon>Metazoa</taxon>
        <taxon>Chordata</taxon>
        <taxon>Craniata</taxon>
        <taxon>Vertebrata</taxon>
        <taxon>Euteleostomi</taxon>
        <taxon>Actinopterygii</taxon>
        <taxon>Neopterygii</taxon>
        <taxon>Teleostei</taxon>
        <taxon>Clupei</taxon>
        <taxon>Clupeiformes</taxon>
        <taxon>Clupeoidei</taxon>
        <taxon>Engraulidae</taxon>
        <taxon>Coilinae</taxon>
        <taxon>Coilia</taxon>
    </lineage>
</organism>
<dbReference type="PROSITE" id="PS50003">
    <property type="entry name" value="PH_DOMAIN"/>
    <property type="match status" value="1"/>
</dbReference>
<dbReference type="InterPro" id="IPR001849">
    <property type="entry name" value="PH_domain"/>
</dbReference>
<evidence type="ECO:0000259" key="2">
    <source>
        <dbReference type="PROSITE" id="PS50003"/>
    </source>
</evidence>
<dbReference type="CDD" id="cd13310">
    <property type="entry name" value="PH_RalGPS1_2"/>
    <property type="match status" value="1"/>
</dbReference>
<reference evidence="3 4" key="1">
    <citation type="submission" date="2024-09" db="EMBL/GenBank/DDBJ databases">
        <title>A chromosome-level genome assembly of Gray's grenadier anchovy, Coilia grayii.</title>
        <authorList>
            <person name="Fu Z."/>
        </authorList>
    </citation>
    <scope>NUCLEOTIDE SEQUENCE [LARGE SCALE GENOMIC DNA]</scope>
    <source>
        <strain evidence="3">G4</strain>
        <tissue evidence="3">Muscle</tissue>
    </source>
</reference>
<comment type="caution">
    <text evidence="3">The sequence shown here is derived from an EMBL/GenBank/DDBJ whole genome shotgun (WGS) entry which is preliminary data.</text>
</comment>
<protein>
    <recommendedName>
        <fullName evidence="2">PH domain-containing protein</fullName>
    </recommendedName>
</protein>
<dbReference type="InterPro" id="IPR011993">
    <property type="entry name" value="PH-like_dom_sf"/>
</dbReference>
<dbReference type="Pfam" id="PF00169">
    <property type="entry name" value="PH"/>
    <property type="match status" value="1"/>
</dbReference>
<dbReference type="AlphaFoldDB" id="A0ABD1KLM7"/>
<dbReference type="SMART" id="SM00233">
    <property type="entry name" value="PH"/>
    <property type="match status" value="1"/>
</dbReference>
<dbReference type="SUPFAM" id="SSF48366">
    <property type="entry name" value="Ras GEF"/>
    <property type="match status" value="1"/>
</dbReference>
<dbReference type="Gene3D" id="1.10.840.10">
    <property type="entry name" value="Ras guanine-nucleotide exchange factors catalytic domain"/>
    <property type="match status" value="1"/>
</dbReference>
<dbReference type="Proteomes" id="UP001591681">
    <property type="component" value="Unassembled WGS sequence"/>
</dbReference>
<evidence type="ECO:0000313" key="4">
    <source>
        <dbReference type="Proteomes" id="UP001591681"/>
    </source>
</evidence>
<dbReference type="InterPro" id="IPR023578">
    <property type="entry name" value="Ras_GEF_dom_sf"/>
</dbReference>
<sequence>MYLLDMIYIDSAYPASDSILETEQRTNQMNNLLRVIADLQVSCKYDHLVTLPHVQKYLMSVRYIEELQKFVEDDNFKLSLKIEPGNSSPRMASSKEDLAGPSEVSASVRYNRRRPTCPDTSVAVYLPTPPPSRHRKSHSLGNNMMYQFGVVESKSATFPIEKARHLLDDSFLESQSPARHNPANASFTNGLSLDSSESSFYEDLSSGVERGRMYATLGPNWRVPPRLPPKSCSYIYSPSQVEPMCGASEAGGVTMEGPLRRKTLLKRGKKPRLSSWTRYWVSLTGSTLNLYGTKALRASQRKHYKSTPCKTMSLIGWMAVLPDNPARPNIFQLNDPDKGNVYKFQTSSRFSAILWHKSLEEASRSHRPKTPANLIMDAQAAGSERSTQMDLKLDRAADSTASMDAQAAGSERSTQMDLKLDRAADSTASMDAQAAGSERSTQMDLKLDRAAVSTARTET</sequence>
<feature type="region of interest" description="Disordered" evidence="1">
    <location>
        <begin position="83"/>
        <end position="105"/>
    </location>
</feature>
<dbReference type="EMBL" id="JBHFQA010000004">
    <property type="protein sequence ID" value="KAL2100061.1"/>
    <property type="molecule type" value="Genomic_DNA"/>
</dbReference>
<feature type="domain" description="PH" evidence="2">
    <location>
        <begin position="252"/>
        <end position="364"/>
    </location>
</feature>
<accession>A0ABD1KLM7</accession>
<feature type="region of interest" description="Disordered" evidence="1">
    <location>
        <begin position="397"/>
        <end position="459"/>
    </location>
</feature>
<dbReference type="Gene3D" id="2.30.29.30">
    <property type="entry name" value="Pleckstrin-homology domain (PH domain)/Phosphotyrosine-binding domain (PTB)"/>
    <property type="match status" value="1"/>
</dbReference>
<evidence type="ECO:0000313" key="3">
    <source>
        <dbReference type="EMBL" id="KAL2100061.1"/>
    </source>
</evidence>
<name>A0ABD1KLM7_9TELE</name>
<proteinExistence type="predicted"/>
<gene>
    <name evidence="3" type="ORF">ACEWY4_004455</name>
</gene>
<dbReference type="SUPFAM" id="SSF50729">
    <property type="entry name" value="PH domain-like"/>
    <property type="match status" value="1"/>
</dbReference>
<dbReference type="InterPro" id="IPR036964">
    <property type="entry name" value="RASGEF_cat_dom_sf"/>
</dbReference>